<name>A0ABV6PBZ6_9MICC</name>
<organism evidence="3 4">
    <name type="scientific">Micrococcoides hystricis</name>
    <dbReference type="NCBI Taxonomy" id="1572761"/>
    <lineage>
        <taxon>Bacteria</taxon>
        <taxon>Bacillati</taxon>
        <taxon>Actinomycetota</taxon>
        <taxon>Actinomycetes</taxon>
        <taxon>Micrococcales</taxon>
        <taxon>Micrococcaceae</taxon>
        <taxon>Micrococcoides</taxon>
    </lineage>
</organism>
<dbReference type="InterPro" id="IPR037108">
    <property type="entry name" value="TM1727-like_C_sf"/>
</dbReference>
<proteinExistence type="predicted"/>
<dbReference type="PANTHER" id="PTHR40459:SF1">
    <property type="entry name" value="CONSERVED HYPOTHETICAL ALANINE AND LEUCINE RICH PROTEIN"/>
    <property type="match status" value="1"/>
</dbReference>
<feature type="domain" description="DUF2520" evidence="2">
    <location>
        <begin position="145"/>
        <end position="273"/>
    </location>
</feature>
<dbReference type="InterPro" id="IPR036291">
    <property type="entry name" value="NAD(P)-bd_dom_sf"/>
</dbReference>
<dbReference type="InterPro" id="IPR008927">
    <property type="entry name" value="6-PGluconate_DH-like_C_sf"/>
</dbReference>
<dbReference type="RefSeq" id="WP_377459464.1">
    <property type="nucleotide sequence ID" value="NZ_JBHLUB010000030.1"/>
</dbReference>
<evidence type="ECO:0000259" key="1">
    <source>
        <dbReference type="Pfam" id="PF10727"/>
    </source>
</evidence>
<dbReference type="EMBL" id="JBHLUB010000030">
    <property type="protein sequence ID" value="MFC0582363.1"/>
    <property type="molecule type" value="Genomic_DNA"/>
</dbReference>
<feature type="domain" description="Putative oxidoreductase/dehydrogenase Rossmann-like" evidence="1">
    <location>
        <begin position="8"/>
        <end position="128"/>
    </location>
</feature>
<accession>A0ABV6PBZ6</accession>
<sequence>MTLPPTQSQPRLGIGIISAGRVGAVLGAALRAAGHAITGVHAVSDESRTRAETLLPDVPVLEPEEICRRSELVLFAVPDDALAPLVSGLAENGHLQMGQLLIHTSGKYGTEVFSPAAAKGCIGLAIHPIMTFTGMSLDLTRLIDCPFGVTAPATVLPIAQALVVEMGGEPVTIAEADRPRYHLALAHGSNHLVTVVAQATEQLAACGIEEPAAAIGPLLRASLENALASGQNALTGPISRGDVGTLAAHLDVLADPGIPDDLRAAYRALAEATALRAVETGKLSAHLAAPILALLSENDSKEQS</sequence>
<dbReference type="InterPro" id="IPR018931">
    <property type="entry name" value="DUF2520"/>
</dbReference>
<dbReference type="SUPFAM" id="SSF48179">
    <property type="entry name" value="6-phosphogluconate dehydrogenase C-terminal domain-like"/>
    <property type="match status" value="1"/>
</dbReference>
<dbReference type="Gene3D" id="3.40.50.720">
    <property type="entry name" value="NAD(P)-binding Rossmann-like Domain"/>
    <property type="match status" value="1"/>
</dbReference>
<dbReference type="PANTHER" id="PTHR40459">
    <property type="entry name" value="CONSERVED HYPOTHETICAL ALANINE AND LEUCINE RICH PROTEIN"/>
    <property type="match status" value="1"/>
</dbReference>
<keyword evidence="4" id="KW-1185">Reference proteome</keyword>
<dbReference type="InterPro" id="IPR019665">
    <property type="entry name" value="OxRdtase/DH_put_Rossmann_dom"/>
</dbReference>
<evidence type="ECO:0000313" key="3">
    <source>
        <dbReference type="EMBL" id="MFC0582363.1"/>
    </source>
</evidence>
<dbReference type="Pfam" id="PF10728">
    <property type="entry name" value="DUF2520"/>
    <property type="match status" value="1"/>
</dbReference>
<dbReference type="Pfam" id="PF10727">
    <property type="entry name" value="Rossmann-like"/>
    <property type="match status" value="1"/>
</dbReference>
<dbReference type="Proteomes" id="UP001589862">
    <property type="component" value="Unassembled WGS sequence"/>
</dbReference>
<dbReference type="SUPFAM" id="SSF51735">
    <property type="entry name" value="NAD(P)-binding Rossmann-fold domains"/>
    <property type="match status" value="1"/>
</dbReference>
<evidence type="ECO:0000259" key="2">
    <source>
        <dbReference type="Pfam" id="PF10728"/>
    </source>
</evidence>
<comment type="caution">
    <text evidence="3">The sequence shown here is derived from an EMBL/GenBank/DDBJ whole genome shotgun (WGS) entry which is preliminary data.</text>
</comment>
<evidence type="ECO:0000313" key="4">
    <source>
        <dbReference type="Proteomes" id="UP001589862"/>
    </source>
</evidence>
<dbReference type="Gene3D" id="1.10.1040.20">
    <property type="entry name" value="ProC-like, C-terminal domain"/>
    <property type="match status" value="1"/>
</dbReference>
<gene>
    <name evidence="3" type="ORF">ACFFFR_08225</name>
</gene>
<reference evidence="3 4" key="1">
    <citation type="submission" date="2024-09" db="EMBL/GenBank/DDBJ databases">
        <authorList>
            <person name="Sun Q."/>
            <person name="Mori K."/>
        </authorList>
    </citation>
    <scope>NUCLEOTIDE SEQUENCE [LARGE SCALE GENOMIC DNA]</scope>
    <source>
        <strain evidence="3 4">NCAIM B.02604</strain>
    </source>
</reference>
<protein>
    <submittedName>
        <fullName evidence="3">Rossmann-like and DUF2520 domain-containing protein</fullName>
    </submittedName>
</protein>